<organism evidence="2 3">
    <name type="scientific">Amycolatopsis silviterrae</name>
    <dbReference type="NCBI Taxonomy" id="1656914"/>
    <lineage>
        <taxon>Bacteria</taxon>
        <taxon>Bacillati</taxon>
        <taxon>Actinomycetota</taxon>
        <taxon>Actinomycetes</taxon>
        <taxon>Pseudonocardiales</taxon>
        <taxon>Pseudonocardiaceae</taxon>
        <taxon>Amycolatopsis</taxon>
    </lineage>
</organism>
<keyword evidence="3" id="KW-1185">Reference proteome</keyword>
<evidence type="ECO:0000313" key="3">
    <source>
        <dbReference type="Proteomes" id="UP001597483"/>
    </source>
</evidence>
<protein>
    <recommendedName>
        <fullName evidence="4">Zinc ribbon domain-containing protein</fullName>
    </recommendedName>
</protein>
<name>A0ABW5H7C6_9PSEU</name>
<reference evidence="3" key="1">
    <citation type="journal article" date="2019" name="Int. J. Syst. Evol. Microbiol.">
        <title>The Global Catalogue of Microorganisms (GCM) 10K type strain sequencing project: providing services to taxonomists for standard genome sequencing and annotation.</title>
        <authorList>
            <consortium name="The Broad Institute Genomics Platform"/>
            <consortium name="The Broad Institute Genome Sequencing Center for Infectious Disease"/>
            <person name="Wu L."/>
            <person name="Ma J."/>
        </authorList>
    </citation>
    <scope>NUCLEOTIDE SEQUENCE [LARGE SCALE GENOMIC DNA]</scope>
    <source>
        <strain evidence="3">CGMCC 4.7641</strain>
    </source>
</reference>
<evidence type="ECO:0008006" key="4">
    <source>
        <dbReference type="Google" id="ProtNLM"/>
    </source>
</evidence>
<comment type="caution">
    <text evidence="2">The sequence shown here is derived from an EMBL/GenBank/DDBJ whole genome shotgun (WGS) entry which is preliminary data.</text>
</comment>
<dbReference type="RefSeq" id="WP_378305231.1">
    <property type="nucleotide sequence ID" value="NZ_JBHUKS010000011.1"/>
</dbReference>
<dbReference type="EMBL" id="JBHUKS010000011">
    <property type="protein sequence ID" value="MFD2469106.1"/>
    <property type="molecule type" value="Genomic_DNA"/>
</dbReference>
<accession>A0ABW5H7C6</accession>
<feature type="compositionally biased region" description="Gly residues" evidence="1">
    <location>
        <begin position="61"/>
        <end position="106"/>
    </location>
</feature>
<proteinExistence type="predicted"/>
<feature type="compositionally biased region" description="Basic residues" evidence="1">
    <location>
        <begin position="21"/>
        <end position="34"/>
    </location>
</feature>
<gene>
    <name evidence="2" type="ORF">ACFSVL_17100</name>
</gene>
<dbReference type="Proteomes" id="UP001597483">
    <property type="component" value="Unassembled WGS sequence"/>
</dbReference>
<evidence type="ECO:0000256" key="1">
    <source>
        <dbReference type="SAM" id="MobiDB-lite"/>
    </source>
</evidence>
<sequence length="325" mass="33867">MKRSVSGAGAGRGGDGLARASRGRRGSHARRSPRTRFGIAFGTSDEKPAFGASGEKPGFGIAFGTGGEKPGFGTGFGTGGEKPGFGTGFGTGGEKPGFGTGFGTGGEKPAFGTAFRASGEKPGNGSRPAAETPGSSAPHGASPAHAAPRPDGDRRMSGGWSRLPEQRGSAVRLTGPELVTWLRDLQATLALDFAFLSRALDERSPRPDAVRDLGERLLDLGRALVRRADHLNETVLASLPAHGWLPQAGAPENAPRTAHQVGRRPLRCGPVYLGLCGAACFPMFGRDPHDHTKRYERCAECQRKGGAVLGRDLPGKPDGEEETEH</sequence>
<feature type="compositionally biased region" description="Low complexity" evidence="1">
    <location>
        <begin position="133"/>
        <end position="147"/>
    </location>
</feature>
<evidence type="ECO:0000313" key="2">
    <source>
        <dbReference type="EMBL" id="MFD2469106.1"/>
    </source>
</evidence>
<feature type="region of interest" description="Disordered" evidence="1">
    <location>
        <begin position="1"/>
        <end position="169"/>
    </location>
</feature>